<evidence type="ECO:0000313" key="1">
    <source>
        <dbReference type="EMBL" id="MBB5917749.1"/>
    </source>
</evidence>
<dbReference type="RefSeq" id="WP_157185449.1">
    <property type="nucleotide sequence ID" value="NZ_JACHIT010000002.1"/>
</dbReference>
<accession>A0A7W9ULN9</accession>
<evidence type="ECO:0000313" key="2">
    <source>
        <dbReference type="Proteomes" id="UP000540412"/>
    </source>
</evidence>
<dbReference type="Proteomes" id="UP000540412">
    <property type="component" value="Unassembled WGS sequence"/>
</dbReference>
<dbReference type="AlphaFoldDB" id="A0A7W9ULN9"/>
<keyword evidence="2" id="KW-1185">Reference proteome</keyword>
<proteinExistence type="predicted"/>
<gene>
    <name evidence="1" type="ORF">BJY24_006661</name>
</gene>
<protein>
    <submittedName>
        <fullName evidence="1">Uncharacterized protein</fullName>
    </submittedName>
</protein>
<dbReference type="EMBL" id="JACHIT010000002">
    <property type="protein sequence ID" value="MBB5917749.1"/>
    <property type="molecule type" value="Genomic_DNA"/>
</dbReference>
<sequence length="86" mass="9615">MPYYTLAIHQLAAMTQEETRPTNRCTQNPRHIRIESGALCLDYRASAEQVQSVADELGRGSLGVVVTVDDRVTEDLPTLPCARLWD</sequence>
<reference evidence="1 2" key="1">
    <citation type="submission" date="2020-08" db="EMBL/GenBank/DDBJ databases">
        <title>Sequencing the genomes of 1000 actinobacteria strains.</title>
        <authorList>
            <person name="Klenk H.-P."/>
        </authorList>
    </citation>
    <scope>NUCLEOTIDE SEQUENCE [LARGE SCALE GENOMIC DNA]</scope>
    <source>
        <strain evidence="1 2">DSM 43582</strain>
    </source>
</reference>
<comment type="caution">
    <text evidence="1">The sequence shown here is derived from an EMBL/GenBank/DDBJ whole genome shotgun (WGS) entry which is preliminary data.</text>
</comment>
<organism evidence="1 2">
    <name type="scientific">Nocardia transvalensis</name>
    <dbReference type="NCBI Taxonomy" id="37333"/>
    <lineage>
        <taxon>Bacteria</taxon>
        <taxon>Bacillati</taxon>
        <taxon>Actinomycetota</taxon>
        <taxon>Actinomycetes</taxon>
        <taxon>Mycobacteriales</taxon>
        <taxon>Nocardiaceae</taxon>
        <taxon>Nocardia</taxon>
    </lineage>
</organism>
<name>A0A7W9ULN9_9NOCA</name>